<name>A0A521FG97_SACCC</name>
<sequence>MKPSKELRKKYETDYNDKTDFASKARLLQSIWRTEKGYKFDKYGNFLELNFAKETGANFLTNGIFEIVKQEVQNKHIDGKVIKEPRIWNNLLSSQPLAFNVFGELKLDLKLASLTFKALYPDRKIKNVTAIEFEYSPGRRSLKYTGDSSAFDVFVVYENEFGEDCFFGIEVKYAENLFDEPATHKETYEEISIQSEIFNMSMLDKLKEKPIQQIWRDHLLVLSMFIKNKDFKTGDFIYLYPSENDSCKSGIEQYSQTFKNGKENYFKPLTLEKLIDTIKHFCSDSWIDEFINRYLKFEKINNASS</sequence>
<dbReference type="InterPro" id="IPR048822">
    <property type="entry name" value="PDDEXK_13"/>
</dbReference>
<evidence type="ECO:0000259" key="1">
    <source>
        <dbReference type="Pfam" id="PF20796"/>
    </source>
</evidence>
<feature type="domain" description="PD-(D/E)XK nuclease-like" evidence="1">
    <location>
        <begin position="19"/>
        <end position="295"/>
    </location>
</feature>
<protein>
    <recommendedName>
        <fullName evidence="1">PD-(D/E)XK nuclease-like domain-containing protein</fullName>
    </recommendedName>
</protein>
<dbReference type="EMBL" id="FXTB01000024">
    <property type="protein sequence ID" value="SMO94671.1"/>
    <property type="molecule type" value="Genomic_DNA"/>
</dbReference>
<proteinExistence type="predicted"/>
<dbReference type="Proteomes" id="UP000319040">
    <property type="component" value="Unassembled WGS sequence"/>
</dbReference>
<dbReference type="Pfam" id="PF20796">
    <property type="entry name" value="PDDEXK_13"/>
    <property type="match status" value="1"/>
</dbReference>
<evidence type="ECO:0000313" key="3">
    <source>
        <dbReference type="Proteomes" id="UP000319040"/>
    </source>
</evidence>
<reference evidence="2 3" key="1">
    <citation type="submission" date="2017-05" db="EMBL/GenBank/DDBJ databases">
        <authorList>
            <person name="Varghese N."/>
            <person name="Submissions S."/>
        </authorList>
    </citation>
    <scope>NUCLEOTIDE SEQUENCE [LARGE SCALE GENOMIC DNA]</scope>
    <source>
        <strain evidence="2 3">DSM 27040</strain>
    </source>
</reference>
<keyword evidence="3" id="KW-1185">Reference proteome</keyword>
<organism evidence="2 3">
    <name type="scientific">Saccharicrinis carchari</name>
    <dbReference type="NCBI Taxonomy" id="1168039"/>
    <lineage>
        <taxon>Bacteria</taxon>
        <taxon>Pseudomonadati</taxon>
        <taxon>Bacteroidota</taxon>
        <taxon>Bacteroidia</taxon>
        <taxon>Marinilabiliales</taxon>
        <taxon>Marinilabiliaceae</taxon>
        <taxon>Saccharicrinis</taxon>
    </lineage>
</organism>
<accession>A0A521FG97</accession>
<gene>
    <name evidence="2" type="ORF">SAMN06265379_1244</name>
</gene>
<dbReference type="RefSeq" id="WP_142534852.1">
    <property type="nucleotide sequence ID" value="NZ_FXTB01000024.1"/>
</dbReference>
<evidence type="ECO:0000313" key="2">
    <source>
        <dbReference type="EMBL" id="SMO94671.1"/>
    </source>
</evidence>
<dbReference type="OrthoDB" id="1092934at2"/>
<dbReference type="AlphaFoldDB" id="A0A521FG97"/>